<evidence type="ECO:0000256" key="1">
    <source>
        <dbReference type="SAM" id="Phobius"/>
    </source>
</evidence>
<name>A0A6L5XFH2_9BACT</name>
<dbReference type="RefSeq" id="WP_154326844.1">
    <property type="nucleotide sequence ID" value="NZ_CP045696.1"/>
</dbReference>
<organism evidence="2 3">
    <name type="scientific">Sodaliphilus pleomorphus</name>
    <dbReference type="NCBI Taxonomy" id="2606626"/>
    <lineage>
        <taxon>Bacteria</taxon>
        <taxon>Pseudomonadati</taxon>
        <taxon>Bacteroidota</taxon>
        <taxon>Bacteroidia</taxon>
        <taxon>Bacteroidales</taxon>
        <taxon>Muribaculaceae</taxon>
        <taxon>Sodaliphilus</taxon>
    </lineage>
</organism>
<keyword evidence="1" id="KW-0472">Membrane</keyword>
<dbReference type="EMBL" id="VULT01000018">
    <property type="protein sequence ID" value="MSS18240.1"/>
    <property type="molecule type" value="Genomic_DNA"/>
</dbReference>
<dbReference type="Gene3D" id="1.10.3680.10">
    <property type="entry name" value="TerB-like"/>
    <property type="match status" value="1"/>
</dbReference>
<dbReference type="AlphaFoldDB" id="A0A6L5XFH2"/>
<protein>
    <submittedName>
        <fullName evidence="2">Uncharacterized protein</fullName>
    </submittedName>
</protein>
<comment type="caution">
    <text evidence="2">The sequence shown here is derived from an EMBL/GenBank/DDBJ whole genome shotgun (WGS) entry which is preliminary data.</text>
</comment>
<dbReference type="InterPro" id="IPR029024">
    <property type="entry name" value="TerB-like"/>
</dbReference>
<sequence>MFSEELESVIEAALADGTLTAKEREVLHKRAAAEGVDPDELDVVIEGRLAKMKREEDWLRPAPPSDKFGDVKKCPRCGEPVEPMAVKCSACGYEFRGVEALKSSQQLADKLDEIAKSYRDKKGNSFQQHDDQIYSMREQARVIKSFPVPTTKEDLLDFAITMQSKWKSSTGLERGTGVKTAYKAKYEECVNKAQLLFPNDPMFQGVFEQHQADKKNMSTQKKVLVVCVLVLLFSLFMYILMK</sequence>
<gene>
    <name evidence="2" type="ORF">FYJ29_10780</name>
</gene>
<accession>A0A6L5XFH2</accession>
<proteinExistence type="predicted"/>
<keyword evidence="1" id="KW-0812">Transmembrane</keyword>
<reference evidence="2 3" key="1">
    <citation type="submission" date="2019-08" db="EMBL/GenBank/DDBJ databases">
        <title>In-depth cultivation of the pig gut microbiome towards novel bacterial diversity and tailored functional studies.</title>
        <authorList>
            <person name="Wylensek D."/>
            <person name="Hitch T.C.A."/>
            <person name="Clavel T."/>
        </authorList>
    </citation>
    <scope>NUCLEOTIDE SEQUENCE [LARGE SCALE GENOMIC DNA]</scope>
    <source>
        <strain evidence="2 3">Oil-RF-744-WCA-WT-10</strain>
    </source>
</reference>
<keyword evidence="3" id="KW-1185">Reference proteome</keyword>
<evidence type="ECO:0000313" key="3">
    <source>
        <dbReference type="Proteomes" id="UP000483362"/>
    </source>
</evidence>
<dbReference type="Proteomes" id="UP000483362">
    <property type="component" value="Unassembled WGS sequence"/>
</dbReference>
<evidence type="ECO:0000313" key="2">
    <source>
        <dbReference type="EMBL" id="MSS18240.1"/>
    </source>
</evidence>
<keyword evidence="1" id="KW-1133">Transmembrane helix</keyword>
<feature type="transmembrane region" description="Helical" evidence="1">
    <location>
        <begin position="223"/>
        <end position="241"/>
    </location>
</feature>